<accession>A0A0D2LIT5</accession>
<keyword evidence="2" id="KW-1185">Reference proteome</keyword>
<dbReference type="EMBL" id="KK100380">
    <property type="protein sequence ID" value="KIZ06374.1"/>
    <property type="molecule type" value="Genomic_DNA"/>
</dbReference>
<dbReference type="Proteomes" id="UP000054498">
    <property type="component" value="Unassembled WGS sequence"/>
</dbReference>
<gene>
    <name evidence="1" type="ORF">MNEG_1574</name>
</gene>
<dbReference type="AlphaFoldDB" id="A0A0D2LIT5"/>
<dbReference type="KEGG" id="mng:MNEG_1574"/>
<name>A0A0D2LIT5_9CHLO</name>
<evidence type="ECO:0000313" key="1">
    <source>
        <dbReference type="EMBL" id="KIZ06374.1"/>
    </source>
</evidence>
<sequence>AEVALEDALRAAGPTAPALPEGLLQQLRAAISDPARLRTEAAAQAVNQILAVVPESSALMVQ</sequence>
<reference evidence="1 2" key="1">
    <citation type="journal article" date="2013" name="BMC Genomics">
        <title>Reconstruction of the lipid metabolism for the microalga Monoraphidium neglectum from its genome sequence reveals characteristics suitable for biofuel production.</title>
        <authorList>
            <person name="Bogen C."/>
            <person name="Al-Dilaimi A."/>
            <person name="Albersmeier A."/>
            <person name="Wichmann J."/>
            <person name="Grundmann M."/>
            <person name="Rupp O."/>
            <person name="Lauersen K.J."/>
            <person name="Blifernez-Klassen O."/>
            <person name="Kalinowski J."/>
            <person name="Goesmann A."/>
            <person name="Mussgnug J.H."/>
            <person name="Kruse O."/>
        </authorList>
    </citation>
    <scope>NUCLEOTIDE SEQUENCE [LARGE SCALE GENOMIC DNA]</scope>
    <source>
        <strain evidence="1 2">SAG 48.87</strain>
    </source>
</reference>
<dbReference type="GeneID" id="25733431"/>
<proteinExistence type="predicted"/>
<protein>
    <submittedName>
        <fullName evidence="1">Uncharacterized protein</fullName>
    </submittedName>
</protein>
<evidence type="ECO:0000313" key="2">
    <source>
        <dbReference type="Proteomes" id="UP000054498"/>
    </source>
</evidence>
<feature type="non-terminal residue" evidence="1">
    <location>
        <position position="62"/>
    </location>
</feature>
<dbReference type="RefSeq" id="XP_013905393.1">
    <property type="nucleotide sequence ID" value="XM_014049939.1"/>
</dbReference>
<organism evidence="1 2">
    <name type="scientific">Monoraphidium neglectum</name>
    <dbReference type="NCBI Taxonomy" id="145388"/>
    <lineage>
        <taxon>Eukaryota</taxon>
        <taxon>Viridiplantae</taxon>
        <taxon>Chlorophyta</taxon>
        <taxon>core chlorophytes</taxon>
        <taxon>Chlorophyceae</taxon>
        <taxon>CS clade</taxon>
        <taxon>Sphaeropleales</taxon>
        <taxon>Selenastraceae</taxon>
        <taxon>Monoraphidium</taxon>
    </lineage>
</organism>
<feature type="non-terminal residue" evidence="1">
    <location>
        <position position="1"/>
    </location>
</feature>